<feature type="domain" description="Polysaccharide pyruvyl transferase" evidence="1">
    <location>
        <begin position="61"/>
        <end position="200"/>
    </location>
</feature>
<evidence type="ECO:0000259" key="1">
    <source>
        <dbReference type="Pfam" id="PF04230"/>
    </source>
</evidence>
<proteinExistence type="predicted"/>
<dbReference type="Proteomes" id="UP000005307">
    <property type="component" value="Chromosome"/>
</dbReference>
<dbReference type="RefSeq" id="WP_015501013.1">
    <property type="nucleotide sequence ID" value="NC_020911.1"/>
</dbReference>
<dbReference type="AlphaFoldDB" id="M9R8S7"/>
<keyword evidence="3" id="KW-1185">Reference proteome</keyword>
<dbReference type="InterPro" id="IPR007345">
    <property type="entry name" value="Polysacch_pyruvyl_Trfase"/>
</dbReference>
<evidence type="ECO:0000313" key="2">
    <source>
        <dbReference type="EMBL" id="AGI69049.1"/>
    </source>
</evidence>
<dbReference type="EMBL" id="CP003740">
    <property type="protein sequence ID" value="AGI69049.1"/>
    <property type="molecule type" value="Genomic_DNA"/>
</dbReference>
<dbReference type="HOGENOM" id="CLU_071049_1_0_5"/>
<gene>
    <name evidence="2" type="ORF">OAN307_c35760</name>
</gene>
<organism evidence="2 3">
    <name type="scientific">Octadecabacter antarcticus 307</name>
    <dbReference type="NCBI Taxonomy" id="391626"/>
    <lineage>
        <taxon>Bacteria</taxon>
        <taxon>Pseudomonadati</taxon>
        <taxon>Pseudomonadota</taxon>
        <taxon>Alphaproteobacteria</taxon>
        <taxon>Rhodobacterales</taxon>
        <taxon>Roseobacteraceae</taxon>
        <taxon>Octadecabacter</taxon>
    </lineage>
</organism>
<dbReference type="OrthoDB" id="9803627at2"/>
<sequence>MTYSAPLRLFWYKKEQNFGDAISRTIVSHVSGRDVTWSAHHRCEMYALGSLIKTVCNHQGVPREKGRKPFIWGAGAMSGLADLKFLKNVRVALLRGPITAALLQRDDRVFGDAGMLIADALGERPDREDVVGLVPHMHFADDPRFIKIAADNPRIKLIDVRDPDAHKVVAQIAGCSHVISQSLHGLVTADAFGIPNTWLDPLGIHGSAMLKFHDYAAGIGRAMGNPIEPSDIAQVARTAATGALGYADGIAQAQEALYASFPTGLKQQVAA</sequence>
<accession>M9R8S7</accession>
<dbReference type="STRING" id="391626.OAN307_c35760"/>
<dbReference type="eggNOG" id="COG2327">
    <property type="taxonomic scope" value="Bacteria"/>
</dbReference>
<evidence type="ECO:0000313" key="3">
    <source>
        <dbReference type="Proteomes" id="UP000005307"/>
    </source>
</evidence>
<dbReference type="KEGG" id="oat:OAN307_c35760"/>
<reference evidence="2 3" key="1">
    <citation type="journal article" date="2013" name="PLoS ONE">
        <title>Poles Apart: Arctic and Antarctic Octadecabacter strains Share High Genome Plasticity and a New Type of Xanthorhodopsin.</title>
        <authorList>
            <person name="Vollmers J."/>
            <person name="Voget S."/>
            <person name="Dietrich S."/>
            <person name="Gollnow K."/>
            <person name="Smits M."/>
            <person name="Meyer K."/>
            <person name="Brinkhoff T."/>
            <person name="Simon M."/>
            <person name="Daniel R."/>
        </authorList>
    </citation>
    <scope>NUCLEOTIDE SEQUENCE [LARGE SCALE GENOMIC DNA]</scope>
    <source>
        <strain evidence="2 3">307</strain>
    </source>
</reference>
<name>M9R8S7_9RHOB</name>
<dbReference type="Pfam" id="PF04230">
    <property type="entry name" value="PS_pyruv_trans"/>
    <property type="match status" value="1"/>
</dbReference>
<protein>
    <recommendedName>
        <fullName evidence="1">Polysaccharide pyruvyl transferase domain-containing protein</fullName>
    </recommendedName>
</protein>